<reference evidence="2" key="1">
    <citation type="submission" date="2015-04" db="UniProtKB">
        <authorList>
            <consortium name="EnsemblPlants"/>
        </authorList>
    </citation>
    <scope>IDENTIFICATION</scope>
</reference>
<feature type="compositionally biased region" description="Basic and acidic residues" evidence="1">
    <location>
        <begin position="239"/>
        <end position="248"/>
    </location>
</feature>
<accession>A0A0E0BKH9</accession>
<feature type="region of interest" description="Disordered" evidence="1">
    <location>
        <begin position="236"/>
        <end position="259"/>
    </location>
</feature>
<keyword evidence="3" id="KW-1185">Reference proteome</keyword>
<organism evidence="2">
    <name type="scientific">Oryza glumipatula</name>
    <dbReference type="NCBI Taxonomy" id="40148"/>
    <lineage>
        <taxon>Eukaryota</taxon>
        <taxon>Viridiplantae</taxon>
        <taxon>Streptophyta</taxon>
        <taxon>Embryophyta</taxon>
        <taxon>Tracheophyta</taxon>
        <taxon>Spermatophyta</taxon>
        <taxon>Magnoliopsida</taxon>
        <taxon>Liliopsida</taxon>
        <taxon>Poales</taxon>
        <taxon>Poaceae</taxon>
        <taxon>BOP clade</taxon>
        <taxon>Oryzoideae</taxon>
        <taxon>Oryzeae</taxon>
        <taxon>Oryzinae</taxon>
        <taxon>Oryza</taxon>
    </lineage>
</organism>
<feature type="compositionally biased region" description="Low complexity" evidence="1">
    <location>
        <begin position="273"/>
        <end position="286"/>
    </location>
</feature>
<sequence>MPSLLYSPSPLLPLLGIPYWVSLYVDDVMVFLHPSEDRILATKEILGIIGDAPGLHTNYGKYALTRKWTRLPRLASLPGHYLPLGLASLNPEASPRKPAPHVGFAATGGVGIVVGEVAFQVKILRWTEGGGRGRVGKVFLDEKILGAAAAGGGRGPGRGPVTLGEVFLEEKVLGAAVAGGGAGGTGTSPSVRSSSNRAFMEDSKPGEGKPWSGSGRLRVFLDMLLVLVLGASRHGRRTMARERGEARRGSSSRRQRQPWEMYTLDTTIDLKISTTSRRSPTGPSRRCACPLTSSSIVN</sequence>
<evidence type="ECO:0000256" key="1">
    <source>
        <dbReference type="SAM" id="MobiDB-lite"/>
    </source>
</evidence>
<evidence type="ECO:0000313" key="3">
    <source>
        <dbReference type="Proteomes" id="UP000026961"/>
    </source>
</evidence>
<evidence type="ECO:0008006" key="4">
    <source>
        <dbReference type="Google" id="ProtNLM"/>
    </source>
</evidence>
<dbReference type="EnsemblPlants" id="OGLUM11G17220.1">
    <property type="protein sequence ID" value="OGLUM11G17220.1"/>
    <property type="gene ID" value="OGLUM11G17220"/>
</dbReference>
<protein>
    <recommendedName>
        <fullName evidence="4">Reverse transcriptase domain-containing protein</fullName>
    </recommendedName>
</protein>
<feature type="compositionally biased region" description="Polar residues" evidence="1">
    <location>
        <begin position="188"/>
        <end position="197"/>
    </location>
</feature>
<dbReference type="HOGENOM" id="CLU_935007_0_0_1"/>
<proteinExistence type="predicted"/>
<reference evidence="2" key="2">
    <citation type="submission" date="2018-05" db="EMBL/GenBank/DDBJ databases">
        <title>OgluRS3 (Oryza glumaepatula Reference Sequence Version 3).</title>
        <authorList>
            <person name="Zhang J."/>
            <person name="Kudrna D."/>
            <person name="Lee S."/>
            <person name="Talag J."/>
            <person name="Welchert J."/>
            <person name="Wing R.A."/>
        </authorList>
    </citation>
    <scope>NUCLEOTIDE SEQUENCE [LARGE SCALE GENOMIC DNA]</scope>
</reference>
<feature type="region of interest" description="Disordered" evidence="1">
    <location>
        <begin position="179"/>
        <end position="210"/>
    </location>
</feature>
<dbReference type="Gramene" id="OGLUM11G17220.1">
    <property type="protein sequence ID" value="OGLUM11G17220.1"/>
    <property type="gene ID" value="OGLUM11G17220"/>
</dbReference>
<dbReference type="Proteomes" id="UP000026961">
    <property type="component" value="Chromosome 11"/>
</dbReference>
<evidence type="ECO:0000313" key="2">
    <source>
        <dbReference type="EnsemblPlants" id="OGLUM11G17220.1"/>
    </source>
</evidence>
<feature type="region of interest" description="Disordered" evidence="1">
    <location>
        <begin position="273"/>
        <end position="298"/>
    </location>
</feature>
<name>A0A0E0BKH9_9ORYZ</name>
<dbReference type="AlphaFoldDB" id="A0A0E0BKH9"/>